<proteinExistence type="inferred from homology"/>
<keyword evidence="1 10" id="KW-0963">Cytoplasm</keyword>
<protein>
    <recommendedName>
        <fullName evidence="10 11">UDP-N-acetylmuramoyl-tripeptide--D-alanyl-D-alanine ligase</fullName>
        <ecNumber evidence="10 11">6.3.2.10</ecNumber>
    </recommendedName>
    <alternativeName>
        <fullName evidence="10">D-alanyl-D-alanine-adding enzyme</fullName>
    </alternativeName>
</protein>
<dbReference type="InterPro" id="IPR036565">
    <property type="entry name" value="Mur-like_cat_sf"/>
</dbReference>
<dbReference type="PANTHER" id="PTHR43024">
    <property type="entry name" value="UDP-N-ACETYLMURAMOYL-TRIPEPTIDE--D-ALANYL-D-ALANINE LIGASE"/>
    <property type="match status" value="1"/>
</dbReference>
<evidence type="ECO:0000313" key="16">
    <source>
        <dbReference type="Proteomes" id="UP000266287"/>
    </source>
</evidence>
<evidence type="ECO:0000256" key="5">
    <source>
        <dbReference type="ARBA" id="ARBA00022840"/>
    </source>
</evidence>
<evidence type="ECO:0000256" key="1">
    <source>
        <dbReference type="ARBA" id="ARBA00022490"/>
    </source>
</evidence>
<comment type="similarity">
    <text evidence="10">Belongs to the MurCDEF family. MurF subfamily.</text>
</comment>
<dbReference type="InterPro" id="IPR013221">
    <property type="entry name" value="Mur_ligase_cen"/>
</dbReference>
<keyword evidence="3 10" id="KW-0132">Cell division</keyword>
<dbReference type="GO" id="GO:0008766">
    <property type="term" value="F:UDP-N-acetylmuramoylalanyl-D-glutamyl-2,6-diaminopimelate-D-alanyl-D-alanine ligase activity"/>
    <property type="evidence" value="ECO:0007669"/>
    <property type="project" value="RHEA"/>
</dbReference>
<dbReference type="GO" id="GO:0051301">
    <property type="term" value="P:cell division"/>
    <property type="evidence" value="ECO:0007669"/>
    <property type="project" value="UniProtKB-KW"/>
</dbReference>
<dbReference type="InterPro" id="IPR005863">
    <property type="entry name" value="UDP-N-AcMur_synth"/>
</dbReference>
<reference evidence="15 16" key="1">
    <citation type="submission" date="2018-08" db="EMBL/GenBank/DDBJ databases">
        <title>Draft genome of candidate division NPL-UPA2 bacterium Unc8 that adapted to ultra-basic serpentinizing groundwater.</title>
        <authorList>
            <person name="Ishii S."/>
            <person name="Suzuki S."/>
            <person name="Nealson K.H."/>
        </authorList>
    </citation>
    <scope>NUCLEOTIDE SEQUENCE [LARGE SCALE GENOMIC DNA]</scope>
    <source>
        <strain evidence="15">Unc8</strain>
    </source>
</reference>
<dbReference type="InterPro" id="IPR004101">
    <property type="entry name" value="Mur_ligase_C"/>
</dbReference>
<evidence type="ECO:0000313" key="15">
    <source>
        <dbReference type="EMBL" id="RIH99762.1"/>
    </source>
</evidence>
<comment type="pathway">
    <text evidence="10 11">Cell wall biogenesis; peptidoglycan biosynthesis.</text>
</comment>
<evidence type="ECO:0000256" key="9">
    <source>
        <dbReference type="ARBA" id="ARBA00023316"/>
    </source>
</evidence>
<dbReference type="Pfam" id="PF02875">
    <property type="entry name" value="Mur_ligase_C"/>
    <property type="match status" value="1"/>
</dbReference>
<dbReference type="GO" id="GO:0005524">
    <property type="term" value="F:ATP binding"/>
    <property type="evidence" value="ECO:0007669"/>
    <property type="project" value="UniProtKB-UniRule"/>
</dbReference>
<dbReference type="Pfam" id="PF01225">
    <property type="entry name" value="Mur_ligase"/>
    <property type="match status" value="1"/>
</dbReference>
<keyword evidence="2 10" id="KW-0436">Ligase</keyword>
<dbReference type="GO" id="GO:0047480">
    <property type="term" value="F:UDP-N-acetylmuramoyl-tripeptide-D-alanyl-D-alanine ligase activity"/>
    <property type="evidence" value="ECO:0007669"/>
    <property type="project" value="UniProtKB-UniRule"/>
</dbReference>
<evidence type="ECO:0000256" key="7">
    <source>
        <dbReference type="ARBA" id="ARBA00022984"/>
    </source>
</evidence>
<keyword evidence="9 10" id="KW-0961">Cell wall biogenesis/degradation</keyword>
<evidence type="ECO:0000256" key="6">
    <source>
        <dbReference type="ARBA" id="ARBA00022960"/>
    </source>
</evidence>
<dbReference type="NCBIfam" id="TIGR01143">
    <property type="entry name" value="murF"/>
    <property type="match status" value="1"/>
</dbReference>
<dbReference type="GO" id="GO:0009252">
    <property type="term" value="P:peptidoglycan biosynthetic process"/>
    <property type="evidence" value="ECO:0007669"/>
    <property type="project" value="UniProtKB-UniRule"/>
</dbReference>
<keyword evidence="4 10" id="KW-0547">Nucleotide-binding</keyword>
<dbReference type="InterPro" id="IPR036615">
    <property type="entry name" value="Mur_ligase_C_dom_sf"/>
</dbReference>
<dbReference type="GO" id="GO:0008360">
    <property type="term" value="P:regulation of cell shape"/>
    <property type="evidence" value="ECO:0007669"/>
    <property type="project" value="UniProtKB-KW"/>
</dbReference>
<dbReference type="PANTHER" id="PTHR43024:SF1">
    <property type="entry name" value="UDP-N-ACETYLMURAMOYL-TRIPEPTIDE--D-ALANYL-D-ALANINE LIGASE"/>
    <property type="match status" value="1"/>
</dbReference>
<evidence type="ECO:0000256" key="3">
    <source>
        <dbReference type="ARBA" id="ARBA00022618"/>
    </source>
</evidence>
<comment type="caution">
    <text evidence="15">The sequence shown here is derived from an EMBL/GenBank/DDBJ whole genome shotgun (WGS) entry which is preliminary data.</text>
</comment>
<dbReference type="SUPFAM" id="SSF53623">
    <property type="entry name" value="MurD-like peptide ligases, catalytic domain"/>
    <property type="match status" value="1"/>
</dbReference>
<accession>A0A399FX93</accession>
<dbReference type="Gene3D" id="3.40.1390.10">
    <property type="entry name" value="MurE/MurF, N-terminal domain"/>
    <property type="match status" value="1"/>
</dbReference>
<evidence type="ECO:0000256" key="2">
    <source>
        <dbReference type="ARBA" id="ARBA00022598"/>
    </source>
</evidence>
<keyword evidence="7 10" id="KW-0573">Peptidoglycan synthesis</keyword>
<dbReference type="EMBL" id="NDHY01000013">
    <property type="protein sequence ID" value="RIH99762.1"/>
    <property type="molecule type" value="Genomic_DNA"/>
</dbReference>
<dbReference type="InterPro" id="IPR051046">
    <property type="entry name" value="MurCDEF_CellWall_CoF430Synth"/>
</dbReference>
<dbReference type="AlphaFoldDB" id="A0A399FX93"/>
<dbReference type="HAMAP" id="MF_02019">
    <property type="entry name" value="MurF"/>
    <property type="match status" value="1"/>
</dbReference>
<name>A0A399FX93_UNCN2</name>
<comment type="function">
    <text evidence="10 11">Involved in cell wall formation. Catalyzes the final step in the synthesis of UDP-N-acetylmuramoyl-pentapeptide, the precursor of murein.</text>
</comment>
<dbReference type="Pfam" id="PF08245">
    <property type="entry name" value="Mur_ligase_M"/>
    <property type="match status" value="1"/>
</dbReference>
<evidence type="ECO:0000256" key="8">
    <source>
        <dbReference type="ARBA" id="ARBA00023306"/>
    </source>
</evidence>
<dbReference type="Gene3D" id="3.90.190.20">
    <property type="entry name" value="Mur ligase, C-terminal domain"/>
    <property type="match status" value="1"/>
</dbReference>
<dbReference type="Gene3D" id="3.40.1190.10">
    <property type="entry name" value="Mur-like, catalytic domain"/>
    <property type="match status" value="1"/>
</dbReference>
<feature type="binding site" evidence="10">
    <location>
        <begin position="109"/>
        <end position="115"/>
    </location>
    <ligand>
        <name>ATP</name>
        <dbReference type="ChEBI" id="CHEBI:30616"/>
    </ligand>
</feature>
<keyword evidence="5 10" id="KW-0067">ATP-binding</keyword>
<dbReference type="Proteomes" id="UP000266287">
    <property type="component" value="Unassembled WGS sequence"/>
</dbReference>
<keyword evidence="8 10" id="KW-0131">Cell cycle</keyword>
<gene>
    <name evidence="10" type="primary">murF</name>
    <name evidence="15" type="ORF">B9J77_04715</name>
</gene>
<dbReference type="SUPFAM" id="SSF63418">
    <property type="entry name" value="MurE/MurF N-terminal domain"/>
    <property type="match status" value="1"/>
</dbReference>
<dbReference type="InterPro" id="IPR035911">
    <property type="entry name" value="MurE/MurF_N"/>
</dbReference>
<dbReference type="UniPathway" id="UPA00219"/>
<dbReference type="InterPro" id="IPR000713">
    <property type="entry name" value="Mur_ligase_N"/>
</dbReference>
<evidence type="ECO:0000259" key="12">
    <source>
        <dbReference type="Pfam" id="PF01225"/>
    </source>
</evidence>
<organism evidence="15 16">
    <name type="scientific">candidate division NPL-UPA2 bacterium Unc8</name>
    <dbReference type="NCBI Taxonomy" id="1980939"/>
    <lineage>
        <taxon>Bacteria</taxon>
    </lineage>
</organism>
<comment type="catalytic activity">
    <reaction evidence="10 11">
        <text>D-alanyl-D-alanine + UDP-N-acetyl-alpha-D-muramoyl-L-alanyl-gamma-D-glutamyl-meso-2,6-diaminopimelate + ATP = UDP-N-acetyl-alpha-D-muramoyl-L-alanyl-gamma-D-glutamyl-meso-2,6-diaminopimeloyl-D-alanyl-D-alanine + ADP + phosphate + H(+)</text>
        <dbReference type="Rhea" id="RHEA:28374"/>
        <dbReference type="ChEBI" id="CHEBI:15378"/>
        <dbReference type="ChEBI" id="CHEBI:30616"/>
        <dbReference type="ChEBI" id="CHEBI:43474"/>
        <dbReference type="ChEBI" id="CHEBI:57822"/>
        <dbReference type="ChEBI" id="CHEBI:61386"/>
        <dbReference type="ChEBI" id="CHEBI:83905"/>
        <dbReference type="ChEBI" id="CHEBI:456216"/>
        <dbReference type="EC" id="6.3.2.10"/>
    </reaction>
</comment>
<evidence type="ECO:0000256" key="11">
    <source>
        <dbReference type="RuleBase" id="RU004136"/>
    </source>
</evidence>
<evidence type="ECO:0000259" key="14">
    <source>
        <dbReference type="Pfam" id="PF08245"/>
    </source>
</evidence>
<evidence type="ECO:0000256" key="4">
    <source>
        <dbReference type="ARBA" id="ARBA00022741"/>
    </source>
</evidence>
<feature type="domain" description="Mur ligase N-terminal catalytic" evidence="12">
    <location>
        <begin position="24"/>
        <end position="94"/>
    </location>
</feature>
<dbReference type="GO" id="GO:0005737">
    <property type="term" value="C:cytoplasm"/>
    <property type="evidence" value="ECO:0007669"/>
    <property type="project" value="UniProtKB-SubCell"/>
</dbReference>
<keyword evidence="6 10" id="KW-0133">Cell shape</keyword>
<comment type="subcellular location">
    <subcellularLocation>
        <location evidence="10 11">Cytoplasm</location>
    </subcellularLocation>
</comment>
<evidence type="ECO:0000259" key="13">
    <source>
        <dbReference type="Pfam" id="PF02875"/>
    </source>
</evidence>
<feature type="domain" description="Mur ligase central" evidence="14">
    <location>
        <begin position="107"/>
        <end position="290"/>
    </location>
</feature>
<feature type="domain" description="Mur ligase C-terminal" evidence="13">
    <location>
        <begin position="312"/>
        <end position="435"/>
    </location>
</feature>
<sequence length="453" mass="49206">MLTVEDILKASGGVLLQGNPTARIGELSIDSRTIEKGDIFLAIKGERYDGHNFIAEALRKGAVGIVISRKIKVKGKESIIYVGDTVKALQDIAHFHRRKFEIPIVAIAGSNGKTTTKDILSRIFSQRMKVLSSEKSFNNEIGVPLTLLRLSGEHQIAVMEIEMNNRGGISRLAALSRPTAGIITNTGHAHLRFFNSFDEIASSRGELLETMGEDGISIVNVDDAKKDLFFRKAKGKVVTFGIKERADFQGKITKDSGWATSFILNDAVEIKLSVPGHGNPYNALAAAAAATVFGMSLEEIKRGIEKFRPSPMRMEILSKGTLKIINDAYNANPESMKIAINVLASVPARGRRVAILGDMLELGVWSNIAHRNVGKLLASSPIDVLVTVGNEAAHIAEEASGHGKEVFICSTTEEAEKKIARIIKSDDLILVKGSRALQMEKIVDVLSSLPIFN</sequence>
<dbReference type="GO" id="GO:0071555">
    <property type="term" value="P:cell wall organization"/>
    <property type="evidence" value="ECO:0007669"/>
    <property type="project" value="UniProtKB-KW"/>
</dbReference>
<dbReference type="SUPFAM" id="SSF53244">
    <property type="entry name" value="MurD-like peptide ligases, peptide-binding domain"/>
    <property type="match status" value="1"/>
</dbReference>
<dbReference type="EC" id="6.3.2.10" evidence="10 11"/>
<evidence type="ECO:0000256" key="10">
    <source>
        <dbReference type="HAMAP-Rule" id="MF_02019"/>
    </source>
</evidence>